<sequence length="213" mass="23628">MEQDGYAVAPAVFDLMETASIAEALQAVPIASAGTRNLLEFGWCRALVGRIRSTLEIRGVAVQCTLFDKTPERNWLVAFHQDLSIPVRERVEHPELRAWSVKEGQQFVQPPVALLEQLTAVRIHIDDCDPENGPLRLVPGSHRHGRLDESEAKRLRKVTGEVPLPIGRGGALILKPLLLHASSKAASPRHRRVLHFLFGPASIGYGLRWQHAV</sequence>
<keyword evidence="3" id="KW-1185">Reference proteome</keyword>
<dbReference type="PANTHER" id="PTHR20883:SF48">
    <property type="entry name" value="ECTOINE DIOXYGENASE"/>
    <property type="match status" value="1"/>
</dbReference>
<dbReference type="SUPFAM" id="SSF51197">
    <property type="entry name" value="Clavaminate synthase-like"/>
    <property type="match status" value="1"/>
</dbReference>
<dbReference type="GO" id="GO:0005506">
    <property type="term" value="F:iron ion binding"/>
    <property type="evidence" value="ECO:0007669"/>
    <property type="project" value="UniProtKB-ARBA"/>
</dbReference>
<organism evidence="2 3">
    <name type="scientific">Usitatibacter rugosus</name>
    <dbReference type="NCBI Taxonomy" id="2732067"/>
    <lineage>
        <taxon>Bacteria</taxon>
        <taxon>Pseudomonadati</taxon>
        <taxon>Pseudomonadota</taxon>
        <taxon>Betaproteobacteria</taxon>
        <taxon>Nitrosomonadales</taxon>
        <taxon>Usitatibacteraceae</taxon>
        <taxon>Usitatibacter</taxon>
    </lineage>
</organism>
<dbReference type="PANTHER" id="PTHR20883">
    <property type="entry name" value="PHYTANOYL-COA DIOXYGENASE DOMAIN CONTAINING 1"/>
    <property type="match status" value="1"/>
</dbReference>
<dbReference type="Pfam" id="PF05721">
    <property type="entry name" value="PhyH"/>
    <property type="match status" value="1"/>
</dbReference>
<gene>
    <name evidence="2" type="ORF">DSM104443_00283</name>
</gene>
<evidence type="ECO:0000313" key="2">
    <source>
        <dbReference type="EMBL" id="QJR09246.1"/>
    </source>
</evidence>
<evidence type="ECO:0008006" key="4">
    <source>
        <dbReference type="Google" id="ProtNLM"/>
    </source>
</evidence>
<dbReference type="EMBL" id="CP053069">
    <property type="protein sequence ID" value="QJR09246.1"/>
    <property type="molecule type" value="Genomic_DNA"/>
</dbReference>
<dbReference type="Proteomes" id="UP000501534">
    <property type="component" value="Chromosome"/>
</dbReference>
<dbReference type="KEGG" id="uru:DSM104443_00283"/>
<name>A0A6M4GQB0_9PROT</name>
<dbReference type="GO" id="GO:0016706">
    <property type="term" value="F:2-oxoglutarate-dependent dioxygenase activity"/>
    <property type="evidence" value="ECO:0007669"/>
    <property type="project" value="UniProtKB-ARBA"/>
</dbReference>
<protein>
    <recommendedName>
        <fullName evidence="4">Phytanoyl-CoA dioxygenase PhyH</fullName>
    </recommendedName>
</protein>
<accession>A0A6M4GQB0</accession>
<dbReference type="AlphaFoldDB" id="A0A6M4GQB0"/>
<comment type="cofactor">
    <cofactor evidence="1">
        <name>Fe(2+)</name>
        <dbReference type="ChEBI" id="CHEBI:29033"/>
    </cofactor>
</comment>
<reference evidence="2 3" key="1">
    <citation type="submission" date="2020-04" db="EMBL/GenBank/DDBJ databases">
        <title>Usitatibacter rugosus gen. nov., sp. nov. and Usitatibacter palustris sp. nov., novel members of Usitatibacteraceae fam. nov. within the order Nitrosomonadales isolated from soil.</title>
        <authorList>
            <person name="Huber K.J."/>
            <person name="Neumann-Schaal M."/>
            <person name="Geppert A."/>
            <person name="Luckner M."/>
            <person name="Wanner G."/>
            <person name="Overmann J."/>
        </authorList>
    </citation>
    <scope>NUCLEOTIDE SEQUENCE [LARGE SCALE GENOMIC DNA]</scope>
    <source>
        <strain evidence="2 3">0125_3</strain>
    </source>
</reference>
<proteinExistence type="predicted"/>
<evidence type="ECO:0000313" key="3">
    <source>
        <dbReference type="Proteomes" id="UP000501534"/>
    </source>
</evidence>
<dbReference type="Gene3D" id="2.60.120.620">
    <property type="entry name" value="q2cbj1_9rhob like domain"/>
    <property type="match status" value="1"/>
</dbReference>
<dbReference type="InterPro" id="IPR008775">
    <property type="entry name" value="Phytyl_CoA_dOase-like"/>
</dbReference>
<evidence type="ECO:0000256" key="1">
    <source>
        <dbReference type="ARBA" id="ARBA00001954"/>
    </source>
</evidence>